<organism evidence="5 6">
    <name type="scientific">Ophiocordyceps australis</name>
    <dbReference type="NCBI Taxonomy" id="1399860"/>
    <lineage>
        <taxon>Eukaryota</taxon>
        <taxon>Fungi</taxon>
        <taxon>Dikarya</taxon>
        <taxon>Ascomycota</taxon>
        <taxon>Pezizomycotina</taxon>
        <taxon>Sordariomycetes</taxon>
        <taxon>Hypocreomycetidae</taxon>
        <taxon>Hypocreales</taxon>
        <taxon>Ophiocordycipitaceae</taxon>
        <taxon>Ophiocordyceps</taxon>
    </lineage>
</organism>
<evidence type="ECO:0000313" key="5">
    <source>
        <dbReference type="EMBL" id="PHH67130.1"/>
    </source>
</evidence>
<evidence type="ECO:0000313" key="6">
    <source>
        <dbReference type="Proteomes" id="UP000224854"/>
    </source>
</evidence>
<dbReference type="OrthoDB" id="9983560at2759"/>
<evidence type="ECO:0000256" key="1">
    <source>
        <dbReference type="ARBA" id="ARBA00005466"/>
    </source>
</evidence>
<dbReference type="Pfam" id="PF08031">
    <property type="entry name" value="BBE"/>
    <property type="match status" value="1"/>
</dbReference>
<evidence type="ECO:0000256" key="3">
    <source>
        <dbReference type="SAM" id="SignalP"/>
    </source>
</evidence>
<dbReference type="EMBL" id="NJEU01001451">
    <property type="protein sequence ID" value="PHH67130.1"/>
    <property type="molecule type" value="Genomic_DNA"/>
</dbReference>
<feature type="domain" description="FAD-binding PCMH-type" evidence="4">
    <location>
        <begin position="121"/>
        <end position="300"/>
    </location>
</feature>
<evidence type="ECO:0000256" key="2">
    <source>
        <dbReference type="ARBA" id="ARBA00023002"/>
    </source>
</evidence>
<dbReference type="InterPro" id="IPR006094">
    <property type="entry name" value="Oxid_FAD_bind_N"/>
</dbReference>
<evidence type="ECO:0000259" key="4">
    <source>
        <dbReference type="PROSITE" id="PS51387"/>
    </source>
</evidence>
<dbReference type="Pfam" id="PF01565">
    <property type="entry name" value="FAD_binding_4"/>
    <property type="match status" value="1"/>
</dbReference>
<gene>
    <name evidence="5" type="ORF">CDD82_1496</name>
</gene>
<dbReference type="Gene3D" id="3.40.462.20">
    <property type="match status" value="1"/>
</dbReference>
<protein>
    <recommendedName>
        <fullName evidence="4">FAD-binding PCMH-type domain-containing protein</fullName>
    </recommendedName>
</protein>
<keyword evidence="6" id="KW-1185">Reference proteome</keyword>
<name>A0A2C5YI21_9HYPO</name>
<dbReference type="PANTHER" id="PTHR13878">
    <property type="entry name" value="GULONOLACTONE OXIDASE"/>
    <property type="match status" value="1"/>
</dbReference>
<dbReference type="PROSITE" id="PS51387">
    <property type="entry name" value="FAD_PCMH"/>
    <property type="match status" value="1"/>
</dbReference>
<proteinExistence type="inferred from homology"/>
<dbReference type="PANTHER" id="PTHR13878:SF91">
    <property type="entry name" value="FAD BINDING DOMAIN PROTEIN (AFU_ORTHOLOGUE AFUA_6G12070)-RELATED"/>
    <property type="match status" value="1"/>
</dbReference>
<dbReference type="GO" id="GO:0016491">
    <property type="term" value="F:oxidoreductase activity"/>
    <property type="evidence" value="ECO:0007669"/>
    <property type="project" value="UniProtKB-KW"/>
</dbReference>
<dbReference type="InterPro" id="IPR012951">
    <property type="entry name" value="BBE"/>
</dbReference>
<accession>A0A2C5YI21</accession>
<dbReference type="InterPro" id="IPR016169">
    <property type="entry name" value="FAD-bd_PCMH_sub2"/>
</dbReference>
<dbReference type="AlphaFoldDB" id="A0A2C5YI21"/>
<dbReference type="InterPro" id="IPR016166">
    <property type="entry name" value="FAD-bd_PCMH"/>
</dbReference>
<feature type="chain" id="PRO_5012157463" description="FAD-binding PCMH-type domain-containing protein" evidence="3">
    <location>
        <begin position="19"/>
        <end position="578"/>
    </location>
</feature>
<keyword evidence="2" id="KW-0560">Oxidoreductase</keyword>
<dbReference type="InterPro" id="IPR036318">
    <property type="entry name" value="FAD-bd_PCMH-like_sf"/>
</dbReference>
<comment type="similarity">
    <text evidence="1">Belongs to the oxygen-dependent FAD-linked oxidoreductase family.</text>
</comment>
<sequence>MSLAQLAVLFGLAGSAAATAIYNPQSQQCRNIPGDPGWPSTSDWAKLNQTVNGHLISSVPLASVCHDAPFNNYDAGQCNDLQSHWNETTLHHINSPAEFLSMYFNNYTCDAFTPRDRPCELGNFPSYVINVTGPADVQAGVRFAREHNIRLIVKNTGHDYLGKSSGHGSLSLWTHNLKSTQFLGNYTSPQYSGPAMKSGAGVEGFDYYQAVDRSGHRAVGGSCPTVGVAGGYTQGGGHSMLSSMYGMGADNVLEWEVVTLDGRHLVATPEQHSDLYWAMSGGGGGTYAVAISMTSRIFADSIVGGASLTFNDSVVGNEVFWEAITQLHVLLGPFVDEGNSLIYTLAEKQFSSWAWTMPGADEERVEELMQPFLADLEHRGIPYEFTPRVAPGFYDHYNHYIGPLPEGFAGYTPFTGSRIIPRHLMTDPERGADVTAVLRNITMTEGYPFLPCQALNVKNQKHPKNAVLPAWRDAMAICLMSGTWDPRASPEEMAERQDVAANVVQPMIDEATPGGGVYLNEANYLQHDWQREFYGDNYERLVEVKRRWDPDHLLWGYTTVDSERWYQDSEARLCRTDA</sequence>
<feature type="signal peptide" evidence="3">
    <location>
        <begin position="1"/>
        <end position="18"/>
    </location>
</feature>
<dbReference type="Gene3D" id="3.30.465.10">
    <property type="match status" value="2"/>
</dbReference>
<dbReference type="GO" id="GO:0071949">
    <property type="term" value="F:FAD binding"/>
    <property type="evidence" value="ECO:0007669"/>
    <property type="project" value="InterPro"/>
</dbReference>
<reference evidence="5 6" key="1">
    <citation type="submission" date="2017-06" db="EMBL/GenBank/DDBJ databases">
        <title>Ant-infecting Ophiocordyceps genomes reveal a high diversity of potential behavioral manipulation genes and a possible major role for enterotoxins.</title>
        <authorList>
            <person name="De Bekker C."/>
            <person name="Evans H.C."/>
            <person name="Brachmann A."/>
            <person name="Hughes D.P."/>
        </authorList>
    </citation>
    <scope>NUCLEOTIDE SEQUENCE [LARGE SCALE GENOMIC DNA]</scope>
    <source>
        <strain evidence="5 6">1348a</strain>
    </source>
</reference>
<keyword evidence="3" id="KW-0732">Signal</keyword>
<comment type="caution">
    <text evidence="5">The sequence shown here is derived from an EMBL/GenBank/DDBJ whole genome shotgun (WGS) entry which is preliminary data.</text>
</comment>
<dbReference type="InterPro" id="IPR050432">
    <property type="entry name" value="FAD-linked_Oxidoreductases_BP"/>
</dbReference>
<dbReference type="SUPFAM" id="SSF56176">
    <property type="entry name" value="FAD-binding/transporter-associated domain-like"/>
    <property type="match status" value="1"/>
</dbReference>
<dbReference type="Proteomes" id="UP000224854">
    <property type="component" value="Unassembled WGS sequence"/>
</dbReference>